<dbReference type="GO" id="GO:0003676">
    <property type="term" value="F:nucleic acid binding"/>
    <property type="evidence" value="ECO:0007669"/>
    <property type="project" value="InterPro"/>
</dbReference>
<dbReference type="STRING" id="583355.Caka_2227"/>
<feature type="domain" description="Helicase C-terminal" evidence="13">
    <location>
        <begin position="233"/>
        <end position="377"/>
    </location>
</feature>
<evidence type="ECO:0000256" key="9">
    <source>
        <dbReference type="ARBA" id="ARBA00074363"/>
    </source>
</evidence>
<dbReference type="OrthoDB" id="9805696at2"/>
<dbReference type="SUPFAM" id="SSF52540">
    <property type="entry name" value="P-loop containing nucleoside triphosphate hydrolases"/>
    <property type="match status" value="1"/>
</dbReference>
<dbReference type="GO" id="GO:0016787">
    <property type="term" value="F:hydrolase activity"/>
    <property type="evidence" value="ECO:0007669"/>
    <property type="project" value="UniProtKB-KW"/>
</dbReference>
<keyword evidence="16" id="KW-1185">Reference proteome</keyword>
<organism evidence="15 16">
    <name type="scientific">Coraliomargarita akajimensis (strain DSM 45221 / IAM 15411 / JCM 23193 / KCTC 12865 / 04OKA010-24)</name>
    <dbReference type="NCBI Taxonomy" id="583355"/>
    <lineage>
        <taxon>Bacteria</taxon>
        <taxon>Pseudomonadati</taxon>
        <taxon>Verrucomicrobiota</taxon>
        <taxon>Opitutia</taxon>
        <taxon>Puniceicoccales</taxon>
        <taxon>Coraliomargaritaceae</taxon>
        <taxon>Coraliomargarita</taxon>
    </lineage>
</organism>
<dbReference type="PROSITE" id="PS51195">
    <property type="entry name" value="Q_MOTIF"/>
    <property type="match status" value="1"/>
</dbReference>
<evidence type="ECO:0000256" key="5">
    <source>
        <dbReference type="ARBA" id="ARBA00022806"/>
    </source>
</evidence>
<dbReference type="HOGENOM" id="CLU_003041_28_3_0"/>
<feature type="compositionally biased region" description="Basic residues" evidence="11">
    <location>
        <begin position="389"/>
        <end position="406"/>
    </location>
</feature>
<evidence type="ECO:0000259" key="13">
    <source>
        <dbReference type="PROSITE" id="PS51194"/>
    </source>
</evidence>
<comment type="similarity">
    <text evidence="7">Belongs to the DEAD box helicase family.</text>
</comment>
<keyword evidence="3" id="KW-0547">Nucleotide-binding</keyword>
<dbReference type="InterPro" id="IPR050079">
    <property type="entry name" value="DEAD_box_RNA_helicase"/>
</dbReference>
<evidence type="ECO:0000259" key="14">
    <source>
        <dbReference type="PROSITE" id="PS51195"/>
    </source>
</evidence>
<keyword evidence="2" id="KW-0963">Cytoplasm</keyword>
<evidence type="ECO:0000256" key="1">
    <source>
        <dbReference type="ARBA" id="ARBA00012552"/>
    </source>
</evidence>
<feature type="short sequence motif" description="Q motif" evidence="10">
    <location>
        <begin position="2"/>
        <end position="30"/>
    </location>
</feature>
<dbReference type="InterPro" id="IPR011545">
    <property type="entry name" value="DEAD/DEAH_box_helicase_dom"/>
</dbReference>
<dbReference type="GO" id="GO:0005829">
    <property type="term" value="C:cytosol"/>
    <property type="evidence" value="ECO:0007669"/>
    <property type="project" value="TreeGrafter"/>
</dbReference>
<evidence type="ECO:0000256" key="7">
    <source>
        <dbReference type="ARBA" id="ARBA00038437"/>
    </source>
</evidence>
<dbReference type="KEGG" id="caa:Caka_2227"/>
<sequence>MTTFKDLGLAPAILSAVEEAGYTEPTPIQAGAIPHIIDGRDVIGSAQTGTGKTAAFALPALHRLGKHQKGAAPRCLVLGPTRELAAQVKEQFEKYGKDAQLKCALIHGGVGYGRQRQELEAGADVVIATPGRLIDHVQQRTADLRNVDLLILDEVDRMLDMGFIDDVKKIIKFCSKQGRQTLLFSATVSEEIKRLIARSLKDPVEVAIAVKITPAETVKHEVYPVGAMQKFDLLVALIESMEVDSMIIFCRMKIGADRITRWLQQHKYKVAAMHADLNQKARNRALQDFKDGNIKILVATDIASRGLDIANVTHVINYDVPEHPEDYVHRIGRTGRAQREGDAATILAPDEESKLDAIEKFIDQLIPQRKLESFSYIHQPRIREDSSSKPKRRRRNSASSKFGRRR</sequence>
<evidence type="ECO:0000256" key="3">
    <source>
        <dbReference type="ARBA" id="ARBA00022741"/>
    </source>
</evidence>
<evidence type="ECO:0000259" key="12">
    <source>
        <dbReference type="PROSITE" id="PS51192"/>
    </source>
</evidence>
<dbReference type="InterPro" id="IPR014001">
    <property type="entry name" value="Helicase_ATP-bd"/>
</dbReference>
<evidence type="ECO:0000313" key="16">
    <source>
        <dbReference type="Proteomes" id="UP000000925"/>
    </source>
</evidence>
<dbReference type="Gene3D" id="3.40.50.300">
    <property type="entry name" value="P-loop containing nucleotide triphosphate hydrolases"/>
    <property type="match status" value="2"/>
</dbReference>
<dbReference type="PANTHER" id="PTHR47959:SF13">
    <property type="entry name" value="ATP-DEPENDENT RNA HELICASE RHLE"/>
    <property type="match status" value="1"/>
</dbReference>
<dbReference type="SMART" id="SM00490">
    <property type="entry name" value="HELICc"/>
    <property type="match status" value="1"/>
</dbReference>
<feature type="domain" description="DEAD-box RNA helicase Q" evidence="14">
    <location>
        <begin position="2"/>
        <end position="30"/>
    </location>
</feature>
<evidence type="ECO:0000256" key="11">
    <source>
        <dbReference type="SAM" id="MobiDB-lite"/>
    </source>
</evidence>
<dbReference type="AlphaFoldDB" id="D5EM84"/>
<name>D5EM84_CORAD</name>
<evidence type="ECO:0000256" key="4">
    <source>
        <dbReference type="ARBA" id="ARBA00022801"/>
    </source>
</evidence>
<keyword evidence="5 15" id="KW-0347">Helicase</keyword>
<comment type="catalytic activity">
    <reaction evidence="8">
        <text>ATP + H2O = ADP + phosphate + H(+)</text>
        <dbReference type="Rhea" id="RHEA:13065"/>
        <dbReference type="ChEBI" id="CHEBI:15377"/>
        <dbReference type="ChEBI" id="CHEBI:15378"/>
        <dbReference type="ChEBI" id="CHEBI:30616"/>
        <dbReference type="ChEBI" id="CHEBI:43474"/>
        <dbReference type="ChEBI" id="CHEBI:456216"/>
        <dbReference type="EC" id="3.6.4.13"/>
    </reaction>
</comment>
<keyword evidence="6" id="KW-0067">ATP-binding</keyword>
<dbReference type="PANTHER" id="PTHR47959">
    <property type="entry name" value="ATP-DEPENDENT RNA HELICASE RHLE-RELATED"/>
    <property type="match status" value="1"/>
</dbReference>
<keyword evidence="4" id="KW-0378">Hydrolase</keyword>
<feature type="region of interest" description="Disordered" evidence="11">
    <location>
        <begin position="376"/>
        <end position="406"/>
    </location>
</feature>
<dbReference type="SMART" id="SM00487">
    <property type="entry name" value="DEXDc"/>
    <property type="match status" value="1"/>
</dbReference>
<gene>
    <name evidence="15" type="ordered locus">Caka_2227</name>
</gene>
<dbReference type="GO" id="GO:0042255">
    <property type="term" value="P:ribosome assembly"/>
    <property type="evidence" value="ECO:0007669"/>
    <property type="project" value="UniProtKB-ARBA"/>
</dbReference>
<dbReference type="FunFam" id="3.40.50.300:FF:000108">
    <property type="entry name" value="ATP-dependent RNA helicase RhlE"/>
    <property type="match status" value="1"/>
</dbReference>
<protein>
    <recommendedName>
        <fullName evidence="9">DEAD-box ATP-dependent RNA helicase RhpA</fullName>
        <ecNumber evidence="1">3.6.4.13</ecNumber>
    </recommendedName>
</protein>
<dbReference type="EMBL" id="CP001998">
    <property type="protein sequence ID" value="ADE55244.1"/>
    <property type="molecule type" value="Genomic_DNA"/>
</dbReference>
<dbReference type="GO" id="GO:0009266">
    <property type="term" value="P:response to temperature stimulus"/>
    <property type="evidence" value="ECO:0007669"/>
    <property type="project" value="UniProtKB-ARBA"/>
</dbReference>
<evidence type="ECO:0000313" key="15">
    <source>
        <dbReference type="EMBL" id="ADE55244.1"/>
    </source>
</evidence>
<dbReference type="Proteomes" id="UP000000925">
    <property type="component" value="Chromosome"/>
</dbReference>
<evidence type="ECO:0000256" key="8">
    <source>
        <dbReference type="ARBA" id="ARBA00047984"/>
    </source>
</evidence>
<dbReference type="Pfam" id="PF00270">
    <property type="entry name" value="DEAD"/>
    <property type="match status" value="1"/>
</dbReference>
<dbReference type="GO" id="GO:0005524">
    <property type="term" value="F:ATP binding"/>
    <property type="evidence" value="ECO:0007669"/>
    <property type="project" value="UniProtKB-KW"/>
</dbReference>
<dbReference type="CDD" id="cd18787">
    <property type="entry name" value="SF2_C_DEAD"/>
    <property type="match status" value="1"/>
</dbReference>
<dbReference type="CDD" id="cd00268">
    <property type="entry name" value="DEADc"/>
    <property type="match status" value="1"/>
</dbReference>
<feature type="domain" description="Helicase ATP-binding" evidence="12">
    <location>
        <begin position="33"/>
        <end position="206"/>
    </location>
</feature>
<dbReference type="InterPro" id="IPR027417">
    <property type="entry name" value="P-loop_NTPase"/>
</dbReference>
<dbReference type="InterPro" id="IPR001650">
    <property type="entry name" value="Helicase_C-like"/>
</dbReference>
<reference evidence="15 16" key="1">
    <citation type="journal article" date="2010" name="Stand. Genomic Sci.">
        <title>Complete genome sequence of Coraliomargarita akajimensis type strain (04OKA010-24).</title>
        <authorList>
            <person name="Mavromatis K."/>
            <person name="Abt B."/>
            <person name="Brambilla E."/>
            <person name="Lapidus A."/>
            <person name="Copeland A."/>
            <person name="Deshpande S."/>
            <person name="Nolan M."/>
            <person name="Lucas S."/>
            <person name="Tice H."/>
            <person name="Cheng J.F."/>
            <person name="Han C."/>
            <person name="Detter J.C."/>
            <person name="Woyke T."/>
            <person name="Goodwin L."/>
            <person name="Pitluck S."/>
            <person name="Held B."/>
            <person name="Brettin T."/>
            <person name="Tapia R."/>
            <person name="Ivanova N."/>
            <person name="Mikhailova N."/>
            <person name="Pati A."/>
            <person name="Liolios K."/>
            <person name="Chen A."/>
            <person name="Palaniappan K."/>
            <person name="Land M."/>
            <person name="Hauser L."/>
            <person name="Chang Y.J."/>
            <person name="Jeffries C.D."/>
            <person name="Rohde M."/>
            <person name="Goker M."/>
            <person name="Bristow J."/>
            <person name="Eisen J.A."/>
            <person name="Markowitz V."/>
            <person name="Hugenholtz P."/>
            <person name="Klenk H.P."/>
            <person name="Kyrpides N.C."/>
        </authorList>
    </citation>
    <scope>NUCLEOTIDE SEQUENCE [LARGE SCALE GENOMIC DNA]</scope>
    <source>
        <strain evidence="16">DSM 45221 / IAM 15411 / JCM 23193 / KCTC 12865</strain>
    </source>
</reference>
<dbReference type="InterPro" id="IPR014014">
    <property type="entry name" value="RNA_helicase_DEAD_Q_motif"/>
</dbReference>
<evidence type="ECO:0000256" key="10">
    <source>
        <dbReference type="PROSITE-ProRule" id="PRU00552"/>
    </source>
</evidence>
<dbReference type="Pfam" id="PF00271">
    <property type="entry name" value="Helicase_C"/>
    <property type="match status" value="1"/>
</dbReference>
<proteinExistence type="inferred from homology"/>
<dbReference type="InterPro" id="IPR044742">
    <property type="entry name" value="DEAD/DEAH_RhlB"/>
</dbReference>
<dbReference type="eggNOG" id="COG0513">
    <property type="taxonomic scope" value="Bacteria"/>
</dbReference>
<evidence type="ECO:0000256" key="6">
    <source>
        <dbReference type="ARBA" id="ARBA00022840"/>
    </source>
</evidence>
<dbReference type="GO" id="GO:0003724">
    <property type="term" value="F:RNA helicase activity"/>
    <property type="evidence" value="ECO:0007669"/>
    <property type="project" value="UniProtKB-EC"/>
</dbReference>
<dbReference type="EC" id="3.6.4.13" evidence="1"/>
<dbReference type="PROSITE" id="PS51194">
    <property type="entry name" value="HELICASE_CTER"/>
    <property type="match status" value="1"/>
</dbReference>
<dbReference type="PROSITE" id="PS51192">
    <property type="entry name" value="HELICASE_ATP_BIND_1"/>
    <property type="match status" value="1"/>
</dbReference>
<accession>D5EM84</accession>
<dbReference type="RefSeq" id="WP_013043966.1">
    <property type="nucleotide sequence ID" value="NC_014008.1"/>
</dbReference>
<evidence type="ECO:0000256" key="2">
    <source>
        <dbReference type="ARBA" id="ARBA00022490"/>
    </source>
</evidence>